<gene>
    <name evidence="1" type="ORF">CFB84_18920</name>
</gene>
<evidence type="ECO:0000313" key="1">
    <source>
        <dbReference type="EMBL" id="OXI43635.1"/>
    </source>
</evidence>
<proteinExistence type="predicted"/>
<name>A0A228IMY5_9BURK</name>
<dbReference type="AlphaFoldDB" id="A0A228IMY5"/>
<organism evidence="1 2">
    <name type="scientific">Burkholderia aenigmatica</name>
    <dbReference type="NCBI Taxonomy" id="2015348"/>
    <lineage>
        <taxon>Bacteria</taxon>
        <taxon>Pseudomonadati</taxon>
        <taxon>Pseudomonadota</taxon>
        <taxon>Betaproteobacteria</taxon>
        <taxon>Burkholderiales</taxon>
        <taxon>Burkholderiaceae</taxon>
        <taxon>Burkholderia</taxon>
        <taxon>Burkholderia cepacia complex</taxon>
    </lineage>
</organism>
<reference evidence="1 2" key="2">
    <citation type="submission" date="2017-08" db="EMBL/GenBank/DDBJ databases">
        <title>WGS of novel Burkholderia cepaca complex species.</title>
        <authorList>
            <person name="Lipuma J."/>
            <person name="Spilker T."/>
        </authorList>
    </citation>
    <scope>NUCLEOTIDE SEQUENCE [LARGE SCALE GENOMIC DNA]</scope>
    <source>
        <strain evidence="1 2">AU17325</strain>
    </source>
</reference>
<dbReference type="Proteomes" id="UP000214600">
    <property type="component" value="Unassembled WGS sequence"/>
</dbReference>
<protein>
    <submittedName>
        <fullName evidence="1">Uncharacterized protein</fullName>
    </submittedName>
</protein>
<comment type="caution">
    <text evidence="1">The sequence shown here is derived from an EMBL/GenBank/DDBJ whole genome shotgun (WGS) entry which is preliminary data.</text>
</comment>
<dbReference type="EMBL" id="NKFA01000007">
    <property type="protein sequence ID" value="OXI43635.1"/>
    <property type="molecule type" value="Genomic_DNA"/>
</dbReference>
<accession>A0A228IMY5</accession>
<sequence>MHMRGIGFIPGLVVKDDFKYGDENLMVIYIYNEICADKDGKFKMDKENLIVPPALVTKMDWRANGGFETVGRLKSVEMDVFSDHCFYDDLRMRYINGEKKICEKFEPCGIYAISNIGAEAVGIYEKLNPGVRVIE</sequence>
<reference evidence="2" key="1">
    <citation type="submission" date="2017-06" db="EMBL/GenBank/DDBJ databases">
        <authorList>
            <person name="LiPuma J."/>
            <person name="Spilker T."/>
        </authorList>
    </citation>
    <scope>NUCLEOTIDE SEQUENCE [LARGE SCALE GENOMIC DNA]</scope>
    <source>
        <strain evidence="2">AU17325</strain>
    </source>
</reference>
<evidence type="ECO:0000313" key="2">
    <source>
        <dbReference type="Proteomes" id="UP000214600"/>
    </source>
</evidence>